<dbReference type="AlphaFoldDB" id="A0A8S1IRK0"/>
<protein>
    <submittedName>
        <fullName evidence="1">Uncharacterized protein</fullName>
    </submittedName>
</protein>
<sequence length="123" mass="13665">MDKHQLTSIPRKGWLMQCGRRDIVHAIYREGGFSSVAARMGVDMNRKKHRQWGSMQEVVEELKAFMDASGSKDKGEAAHLPTRAQLEGAGRADLAYAVQKYGHCALSELAGMEPRKVGTHNRA</sequence>
<organism evidence="1 2">
    <name type="scientific">Ostreobium quekettii</name>
    <dbReference type="NCBI Taxonomy" id="121088"/>
    <lineage>
        <taxon>Eukaryota</taxon>
        <taxon>Viridiplantae</taxon>
        <taxon>Chlorophyta</taxon>
        <taxon>core chlorophytes</taxon>
        <taxon>Ulvophyceae</taxon>
        <taxon>TCBD clade</taxon>
        <taxon>Bryopsidales</taxon>
        <taxon>Ostreobineae</taxon>
        <taxon>Ostreobiaceae</taxon>
        <taxon>Ostreobium</taxon>
    </lineage>
</organism>
<evidence type="ECO:0000313" key="2">
    <source>
        <dbReference type="Proteomes" id="UP000708148"/>
    </source>
</evidence>
<dbReference type="EMBL" id="CAJHUC010000720">
    <property type="protein sequence ID" value="CAD7697848.1"/>
    <property type="molecule type" value="Genomic_DNA"/>
</dbReference>
<reference evidence="1" key="1">
    <citation type="submission" date="2020-12" db="EMBL/GenBank/DDBJ databases">
        <authorList>
            <person name="Iha C."/>
        </authorList>
    </citation>
    <scope>NUCLEOTIDE SEQUENCE</scope>
</reference>
<accession>A0A8S1IRK0</accession>
<dbReference type="Proteomes" id="UP000708148">
    <property type="component" value="Unassembled WGS sequence"/>
</dbReference>
<gene>
    <name evidence="1" type="ORF">OSTQU699_LOCUS3209</name>
</gene>
<evidence type="ECO:0000313" key="1">
    <source>
        <dbReference type="EMBL" id="CAD7697848.1"/>
    </source>
</evidence>
<name>A0A8S1IRK0_9CHLO</name>
<comment type="caution">
    <text evidence="1">The sequence shown here is derived from an EMBL/GenBank/DDBJ whole genome shotgun (WGS) entry which is preliminary data.</text>
</comment>
<keyword evidence="2" id="KW-1185">Reference proteome</keyword>
<proteinExistence type="predicted"/>